<dbReference type="Pfam" id="PF02609">
    <property type="entry name" value="Exonuc_VII_S"/>
    <property type="match status" value="1"/>
</dbReference>
<evidence type="ECO:0000256" key="6">
    <source>
        <dbReference type="HAMAP-Rule" id="MF_00337"/>
    </source>
</evidence>
<comment type="function">
    <text evidence="6">Bidirectionally degrades single-stranded DNA into large acid-insoluble oligonucleotides, which are then degraded further into small acid-soluble oligonucleotides.</text>
</comment>
<dbReference type="InterPro" id="IPR003761">
    <property type="entry name" value="Exonuc_VII_S"/>
</dbReference>
<reference evidence="7" key="1">
    <citation type="journal article" date="2011" name="Environ. Microbiol.">
        <title>Genomic insights into the metabolic potential of the polycyclic aromatic hydrocarbon degrading sulfate-reducing Deltaproteobacterium N47.</title>
        <authorList>
            <person name="Bergmann F."/>
            <person name="Selesi D."/>
            <person name="Weinmaier T."/>
            <person name="Tischler P."/>
            <person name="Rattei T."/>
            <person name="Meckenstock R.U."/>
        </authorList>
    </citation>
    <scope>NUCLEOTIDE SEQUENCE</scope>
</reference>
<organism evidence="7">
    <name type="scientific">uncultured Desulfobacterium sp</name>
    <dbReference type="NCBI Taxonomy" id="201089"/>
    <lineage>
        <taxon>Bacteria</taxon>
        <taxon>Pseudomonadati</taxon>
        <taxon>Thermodesulfobacteriota</taxon>
        <taxon>Desulfobacteria</taxon>
        <taxon>Desulfobacterales</taxon>
        <taxon>Desulfobacteriaceae</taxon>
        <taxon>Desulfobacterium</taxon>
        <taxon>environmental samples</taxon>
    </lineage>
</organism>
<comment type="similarity">
    <text evidence="1 6">Belongs to the XseB family.</text>
</comment>
<accession>E1YJ89</accession>
<dbReference type="InterPro" id="IPR037004">
    <property type="entry name" value="Exonuc_VII_ssu_sf"/>
</dbReference>
<proteinExistence type="inferred from homology"/>
<dbReference type="EMBL" id="FR695877">
    <property type="protein sequence ID" value="CBX31343.1"/>
    <property type="molecule type" value="Genomic_DNA"/>
</dbReference>
<dbReference type="EC" id="3.1.11.6" evidence="6"/>
<dbReference type="PANTHER" id="PTHR34137">
    <property type="entry name" value="EXODEOXYRIBONUCLEASE 7 SMALL SUBUNIT"/>
    <property type="match status" value="1"/>
</dbReference>
<dbReference type="NCBIfam" id="NF002140">
    <property type="entry name" value="PRK00977.1-4"/>
    <property type="match status" value="1"/>
</dbReference>
<dbReference type="GO" id="GO:0008855">
    <property type="term" value="F:exodeoxyribonuclease VII activity"/>
    <property type="evidence" value="ECO:0007669"/>
    <property type="project" value="UniProtKB-UniRule"/>
</dbReference>
<evidence type="ECO:0000256" key="5">
    <source>
        <dbReference type="ARBA" id="ARBA00022839"/>
    </source>
</evidence>
<dbReference type="SUPFAM" id="SSF116842">
    <property type="entry name" value="XseB-like"/>
    <property type="match status" value="1"/>
</dbReference>
<comment type="subcellular location">
    <subcellularLocation>
        <location evidence="6">Cytoplasm</location>
    </subcellularLocation>
</comment>
<comment type="catalytic activity">
    <reaction evidence="6">
        <text>Exonucleolytic cleavage in either 5'- to 3'- or 3'- to 5'-direction to yield nucleoside 5'-phosphates.</text>
        <dbReference type="EC" id="3.1.11.6"/>
    </reaction>
</comment>
<dbReference type="GO" id="GO:0006308">
    <property type="term" value="P:DNA catabolic process"/>
    <property type="evidence" value="ECO:0007669"/>
    <property type="project" value="UniProtKB-UniRule"/>
</dbReference>
<comment type="subunit">
    <text evidence="6">Heterooligomer composed of large and small subunits.</text>
</comment>
<dbReference type="GO" id="GO:0009318">
    <property type="term" value="C:exodeoxyribonuclease VII complex"/>
    <property type="evidence" value="ECO:0007669"/>
    <property type="project" value="UniProtKB-UniRule"/>
</dbReference>
<dbReference type="GO" id="GO:0005829">
    <property type="term" value="C:cytosol"/>
    <property type="evidence" value="ECO:0007669"/>
    <property type="project" value="TreeGrafter"/>
</dbReference>
<dbReference type="NCBIfam" id="TIGR01280">
    <property type="entry name" value="xseB"/>
    <property type="match status" value="1"/>
</dbReference>
<evidence type="ECO:0000256" key="2">
    <source>
        <dbReference type="ARBA" id="ARBA00022490"/>
    </source>
</evidence>
<evidence type="ECO:0000256" key="4">
    <source>
        <dbReference type="ARBA" id="ARBA00022801"/>
    </source>
</evidence>
<dbReference type="PANTHER" id="PTHR34137:SF1">
    <property type="entry name" value="EXODEOXYRIBONUCLEASE 7 SMALL SUBUNIT"/>
    <property type="match status" value="1"/>
</dbReference>
<keyword evidence="5 6" id="KW-0269">Exonuclease</keyword>
<name>E1YJ89_9BACT</name>
<protein>
    <recommendedName>
        <fullName evidence="6">Exodeoxyribonuclease 7 small subunit</fullName>
        <ecNumber evidence="6">3.1.11.6</ecNumber>
    </recommendedName>
    <alternativeName>
        <fullName evidence="6">Exodeoxyribonuclease VII small subunit</fullName>
        <shortName evidence="6">Exonuclease VII small subunit</shortName>
    </alternativeName>
</protein>
<dbReference type="AlphaFoldDB" id="E1YJ89"/>
<gene>
    <name evidence="6" type="primary">xseB</name>
    <name evidence="7" type="ORF">N47_E48550</name>
</gene>
<keyword evidence="4 6" id="KW-0378">Hydrolase</keyword>
<dbReference type="HAMAP" id="MF_00337">
    <property type="entry name" value="Exonuc_7_S"/>
    <property type="match status" value="1"/>
</dbReference>
<dbReference type="PIRSF" id="PIRSF006488">
    <property type="entry name" value="Exonuc_VII_S"/>
    <property type="match status" value="1"/>
</dbReference>
<evidence type="ECO:0000313" key="7">
    <source>
        <dbReference type="EMBL" id="CBX31343.1"/>
    </source>
</evidence>
<evidence type="ECO:0000256" key="1">
    <source>
        <dbReference type="ARBA" id="ARBA00009998"/>
    </source>
</evidence>
<keyword evidence="3 6" id="KW-0540">Nuclease</keyword>
<keyword evidence="2 6" id="KW-0963">Cytoplasm</keyword>
<evidence type="ECO:0000256" key="3">
    <source>
        <dbReference type="ARBA" id="ARBA00022722"/>
    </source>
</evidence>
<dbReference type="Gene3D" id="1.10.287.1040">
    <property type="entry name" value="Exonuclease VII, small subunit"/>
    <property type="match status" value="1"/>
</dbReference>
<sequence>MAKIIFETAMNQLEQIVNELESGNLSLEDSIKKFEEGIKLSKYCSAKLDETEKKISLLLEGQDGNITEKEFSPEKVSE</sequence>